<comment type="caution">
    <text evidence="5">The sequence shown here is derived from an EMBL/GenBank/DDBJ whole genome shotgun (WGS) entry which is preliminary data.</text>
</comment>
<keyword evidence="1" id="KW-0805">Transcription regulation</keyword>
<dbReference type="Pfam" id="PF03472">
    <property type="entry name" value="Autoind_bind"/>
    <property type="match status" value="1"/>
</dbReference>
<protein>
    <submittedName>
        <fullName evidence="5">LuxR family transcriptional regulator</fullName>
    </submittedName>
</protein>
<keyword evidence="2" id="KW-0238">DNA-binding</keyword>
<dbReference type="PROSITE" id="PS50043">
    <property type="entry name" value="HTH_LUXR_2"/>
    <property type="match status" value="1"/>
</dbReference>
<evidence type="ECO:0000313" key="6">
    <source>
        <dbReference type="Proteomes" id="UP001296921"/>
    </source>
</evidence>
<dbReference type="PANTHER" id="PTHR44688:SF16">
    <property type="entry name" value="DNA-BINDING TRANSCRIPTIONAL ACTIVATOR DEVR_DOSR"/>
    <property type="match status" value="1"/>
</dbReference>
<dbReference type="PANTHER" id="PTHR44688">
    <property type="entry name" value="DNA-BINDING TRANSCRIPTIONAL ACTIVATOR DEVR_DOSR"/>
    <property type="match status" value="1"/>
</dbReference>
<gene>
    <name evidence="5" type="ORF">I2494_17900</name>
</gene>
<proteinExistence type="predicted"/>
<organism evidence="5 6">
    <name type="scientific">Limnobaculum allomyrinae</name>
    <dbReference type="NCBI Taxonomy" id="2791986"/>
    <lineage>
        <taxon>Bacteria</taxon>
        <taxon>Pseudomonadati</taxon>
        <taxon>Pseudomonadota</taxon>
        <taxon>Gammaproteobacteria</taxon>
        <taxon>Enterobacterales</taxon>
        <taxon>Budviciaceae</taxon>
        <taxon>Limnobaculum</taxon>
    </lineage>
</organism>
<dbReference type="SMART" id="SM00421">
    <property type="entry name" value="HTH_LUXR"/>
    <property type="match status" value="1"/>
</dbReference>
<dbReference type="PROSITE" id="PS00622">
    <property type="entry name" value="HTH_LUXR_1"/>
    <property type="match status" value="1"/>
</dbReference>
<dbReference type="CDD" id="cd06170">
    <property type="entry name" value="LuxR_C_like"/>
    <property type="match status" value="1"/>
</dbReference>
<evidence type="ECO:0000256" key="2">
    <source>
        <dbReference type="ARBA" id="ARBA00023125"/>
    </source>
</evidence>
<reference evidence="5 6" key="1">
    <citation type="submission" date="2020-11" db="EMBL/GenBank/DDBJ databases">
        <title>Insectihabitans protaetiae gen. nov. sp. nov. and Insectihabitans allomyrinae sp. nov., isolated from larvae of Protaetia brevitarsis seulensis and Allomyrina dichotoma, respectively.</title>
        <authorList>
            <person name="Lee S.D."/>
            <person name="Byeon Y.-S."/>
            <person name="Kim S.-M."/>
            <person name="Yang H.L."/>
            <person name="Kim I.S."/>
        </authorList>
    </citation>
    <scope>NUCLEOTIDE SEQUENCE [LARGE SCALE GENOMIC DNA]</scope>
    <source>
        <strain evidence="5 6">BWR-B9</strain>
    </source>
</reference>
<dbReference type="Proteomes" id="UP001296921">
    <property type="component" value="Unassembled WGS sequence"/>
</dbReference>
<name>A0ABS1IUW8_9GAMM</name>
<evidence type="ECO:0000313" key="5">
    <source>
        <dbReference type="EMBL" id="MBK5145556.1"/>
    </source>
</evidence>
<dbReference type="RefSeq" id="WP_218468436.1">
    <property type="nucleotide sequence ID" value="NZ_JADRCR010000012.1"/>
</dbReference>
<sequence length="240" mass="27697">MPDTFIPIELYETLTNSEKEKDYFEALQLIVLKLGFTYCAYGIMESNNISATPPKVLNNYPIDWADIYVKRNYFKVDPTVQHGLNSTQMLLWTPKLYEKSPEFWEEARSFKICHGISQSQKDIYGRIGMLTFASSDHNHDTKFFNQYSKTLIWLSHTSHYFLADKLLPTHIHPLEYACSTREKDILFWIAEGLTAKEISVRLSVSESTINYHIANMLKKLSVPNKAAAIAKAIITNILKF</sequence>
<feature type="domain" description="HTH luxR-type" evidence="4">
    <location>
        <begin position="167"/>
        <end position="236"/>
    </location>
</feature>
<evidence type="ECO:0000259" key="4">
    <source>
        <dbReference type="PROSITE" id="PS50043"/>
    </source>
</evidence>
<accession>A0ABS1IUW8</accession>
<dbReference type="InterPro" id="IPR005143">
    <property type="entry name" value="TF_LuxR_autoind-bd_dom"/>
</dbReference>
<evidence type="ECO:0000256" key="3">
    <source>
        <dbReference type="ARBA" id="ARBA00023163"/>
    </source>
</evidence>
<dbReference type="EMBL" id="JADRCR010000012">
    <property type="protein sequence ID" value="MBK5145556.1"/>
    <property type="molecule type" value="Genomic_DNA"/>
</dbReference>
<evidence type="ECO:0000256" key="1">
    <source>
        <dbReference type="ARBA" id="ARBA00023015"/>
    </source>
</evidence>
<keyword evidence="6" id="KW-1185">Reference proteome</keyword>
<dbReference type="Pfam" id="PF00196">
    <property type="entry name" value="GerE"/>
    <property type="match status" value="1"/>
</dbReference>
<keyword evidence="3" id="KW-0804">Transcription</keyword>
<dbReference type="InterPro" id="IPR000792">
    <property type="entry name" value="Tscrpt_reg_LuxR_C"/>
</dbReference>